<gene>
    <name evidence="3" type="ORF">OG327_20850</name>
</gene>
<keyword evidence="2" id="KW-1133">Transmembrane helix</keyword>
<dbReference type="AlphaFoldDB" id="A0AAU2JRY8"/>
<feature type="transmembrane region" description="Helical" evidence="2">
    <location>
        <begin position="115"/>
        <end position="136"/>
    </location>
</feature>
<reference evidence="3" key="1">
    <citation type="submission" date="2022-10" db="EMBL/GenBank/DDBJ databases">
        <title>The complete genomes of actinobacterial strains from the NBC collection.</title>
        <authorList>
            <person name="Joergensen T.S."/>
            <person name="Alvarez Arevalo M."/>
            <person name="Sterndorff E.B."/>
            <person name="Faurdal D."/>
            <person name="Vuksanovic O."/>
            <person name="Mourched A.-S."/>
            <person name="Charusanti P."/>
            <person name="Shaw S."/>
            <person name="Blin K."/>
            <person name="Weber T."/>
        </authorList>
    </citation>
    <scope>NUCLEOTIDE SEQUENCE</scope>
    <source>
        <strain evidence="3">NBC_00049</strain>
    </source>
</reference>
<feature type="transmembrane region" description="Helical" evidence="2">
    <location>
        <begin position="12"/>
        <end position="31"/>
    </location>
</feature>
<evidence type="ECO:0000256" key="2">
    <source>
        <dbReference type="SAM" id="Phobius"/>
    </source>
</evidence>
<accession>A0AAU2JRY8</accession>
<dbReference type="EMBL" id="CP108264">
    <property type="protein sequence ID" value="WTU75574.1"/>
    <property type="molecule type" value="Genomic_DNA"/>
</dbReference>
<evidence type="ECO:0000313" key="3">
    <source>
        <dbReference type="EMBL" id="WTU75574.1"/>
    </source>
</evidence>
<feature type="compositionally biased region" description="Low complexity" evidence="1">
    <location>
        <begin position="153"/>
        <end position="192"/>
    </location>
</feature>
<sequence>MTRTNSGVRWQHAIPIAVGLAFGIWAFSLAVPRLVTQLTGVEGRFTAERCTWETDSDGDRKAVCKGSFTASDGSFTIRGIEIDGRFDDQPTEPVASLASGPSADRAVQPGLATSLAPIGLGLTAFAFPAWALTAATRDGLARLRDRRTGTPGAGAADDVAPAAVESDPAAPEAVAPGAVVPGADAGPGAAAR</sequence>
<keyword evidence="2" id="KW-0812">Transmembrane</keyword>
<feature type="region of interest" description="Disordered" evidence="1">
    <location>
        <begin position="145"/>
        <end position="192"/>
    </location>
</feature>
<name>A0AAU2JRY8_9ACTN</name>
<organism evidence="3">
    <name type="scientific">Streptomyces sp. NBC_00049</name>
    <dbReference type="NCBI Taxonomy" id="2903617"/>
    <lineage>
        <taxon>Bacteria</taxon>
        <taxon>Bacillati</taxon>
        <taxon>Actinomycetota</taxon>
        <taxon>Actinomycetes</taxon>
        <taxon>Kitasatosporales</taxon>
        <taxon>Streptomycetaceae</taxon>
        <taxon>Streptomyces</taxon>
    </lineage>
</organism>
<proteinExistence type="predicted"/>
<keyword evidence="2" id="KW-0472">Membrane</keyword>
<protein>
    <submittedName>
        <fullName evidence="3">Uncharacterized protein</fullName>
    </submittedName>
</protein>
<evidence type="ECO:0000256" key="1">
    <source>
        <dbReference type="SAM" id="MobiDB-lite"/>
    </source>
</evidence>